<sequence length="1765" mass="190015">MTHTVRGRPARNATPADVLRALCERAADREVLRVVQPSKEPGTPDRTTHVTRGELLGRAHAVAASLTDRVRPGDRVLVLLDGGPDLFAACLAAWHLGAAAVPLPPPVGQDPDRAARLAEIALDAEAAAVVTTRPVREVCRAAWQRRGTLPLAWRCVDDLPATATPPPAAPLRPTDLALLLYTSGSTSTPKGVAVPHERLRATLELQRDRTGLPDGGHVVNWLPAHHALGFGSVLLAAIVGGSATLIQPGDFVDDPLRWLRAVTAADAPVLSGGAPFGYERCTAAADAEHCAGLDLSHWRTALIGAERIRPRTLADFTDTFAPYGFSERALFPAYGLTETMLIVTGHRGGPVVRVDADAAALERGRVQPADAATERVQTLVGCGTPGPGADLLIVDPETRRPCPPGQVGEVWIAGPVVMDGYWHRPVETAATFHGVLADGGRRHLRTGDLGFLHDGELVVCGRLKELVIIRGRNLHPQDIELSCRQTDPRLAQLPTAAFSVERGEREHLVVVQGVDDDTADLKTLARDLATAVTAAHDVEVDDLLLVPAHHIPRTASGKVRRTACRTAYLDGDLPALARAGTAHPATTPPRPSLAETLHTASADARADVLLRELTHLLTDTPAADHADRTLLQLGLDSLRTMELRARLHRELGVLLPLAQLGGSTPRDLTTTLLDRLPAHTAEPPEPTIPPLTPDPAARHDPFPLTDLQHAYLAGRDPEFPLGGVATHFHAEFDADGLDPARLRDALHRLIARHDMLRAVIGTDGTQRVLPPELVTGGGAPGSPLTEYDLRDTPADEVRRHLDAVREEMSHAVLPTDRAPLADIRISVLDAGRCRVHVGLDLLVFDVWSLRLFFREWRALYEGRDDTLPALELTFRDYVLATRQQPDAAAQETARAYWNDRLDTLPPGPELPLARPLAACSGHRFRRLDHRLAPHAWATLRQRATALGLTPTSVLLAAYATVLGRWSRSRRFTLSVPTFNRHRVHPEVDALIGDFTSVTLLEIDLDDTDPGLAALAARIQRRLWSDLEHRAHSGVQVLRDLAQRRGAADGPFAPVVFASARGQAPDGDPDLPVEWLGEWVFGISQTPQVLLDHQVWEDSQGLSFNWDFVAELFPAGLVDDMFGAYCRLLEGLAGEETAWSSSGLGELAPAVVAEANDTDGPVPEGLLHSRVLERAGECPEKVAVVAVDGTLTYGELRTRAAAVARRLAPGELVAVSMGKSREQVVAVLGVLMAGAAYLPVDPELPAERRHSLLERSGCRAVLTSSRETPLDWPRGVTEELVDLNGPVVEKPLPELTTGAGDLAYVIYTSGSTGVPKGVAVSHRAALNTCVDVCERFGVGASDVVLGLSSLSFDLSVFDVFGVLGVGGTLVLPGPGTGRDPGHWLELVSEHGVTVWNSVPALMGMFVEHSGEAVPLRLVLLSGDWIPVDLPDRIRALAPGAQVVSLGGATEAGIWSIAYPVGAVDPTWDSIPYGRPLRNQRFHVLDTQYRECPLFVPGELFIAGVGLADGYWRDPGRTAASFVNHPVTGERLYRTGDIGRWLPSGDIEFLGREDFQVKVGGFRIELGEIEAALASCEGVRAAVAAAPGDRHHRRLVGYVVPEEPATPEDELLQRVRAHAEQRLPAYMVPPLLHTLDAIPLSANGKVDRTALPDPTTTTGTDRREVTPAATDLEEKILRVVSGHAPGGGVGVLDNFFDLGLDSLVLTRIYRRLRDELGLTFPITALFGEPNVRRLAAHLAGATTAAGATRAARDRASLRRAALARRAR</sequence>
<dbReference type="SUPFAM" id="SSF56801">
    <property type="entry name" value="Acetyl-CoA synthetase-like"/>
    <property type="match status" value="2"/>
</dbReference>
<evidence type="ECO:0000313" key="14">
    <source>
        <dbReference type="Proteomes" id="UP001597023"/>
    </source>
</evidence>
<evidence type="ECO:0000259" key="12">
    <source>
        <dbReference type="PROSITE" id="PS50075"/>
    </source>
</evidence>
<comment type="caution">
    <text evidence="13">The sequence shown here is derived from an EMBL/GenBank/DDBJ whole genome shotgun (WGS) entry which is preliminary data.</text>
</comment>
<dbReference type="Pfam" id="PF00501">
    <property type="entry name" value="AMP-binding"/>
    <property type="match status" value="2"/>
</dbReference>
<comment type="similarity">
    <text evidence="3">Belongs to the ATP-dependent AMP-binding enzyme family. MbtB subfamily.</text>
</comment>
<dbReference type="NCBIfam" id="TIGR01733">
    <property type="entry name" value="AA-adenyl-dom"/>
    <property type="match status" value="1"/>
</dbReference>
<dbReference type="PANTHER" id="PTHR45527:SF10">
    <property type="entry name" value="PYOCHELIN SYNTHASE PCHF"/>
    <property type="match status" value="1"/>
</dbReference>
<keyword evidence="8" id="KW-0276">Fatty acid metabolism</keyword>
<accession>A0ABW2WME6</accession>
<dbReference type="Gene3D" id="3.30.559.10">
    <property type="entry name" value="Chloramphenicol acetyltransferase-like domain"/>
    <property type="match status" value="1"/>
</dbReference>
<dbReference type="InterPro" id="IPR042099">
    <property type="entry name" value="ANL_N_sf"/>
</dbReference>
<dbReference type="InterPro" id="IPR010071">
    <property type="entry name" value="AA_adenyl_dom"/>
</dbReference>
<proteinExistence type="inferred from homology"/>
<dbReference type="PROSITE" id="PS50075">
    <property type="entry name" value="CARRIER"/>
    <property type="match status" value="2"/>
</dbReference>
<dbReference type="InterPro" id="IPR057737">
    <property type="entry name" value="Condensation_MtbB-like"/>
</dbReference>
<evidence type="ECO:0000256" key="6">
    <source>
        <dbReference type="ARBA" id="ARBA00022553"/>
    </source>
</evidence>
<keyword evidence="5" id="KW-0596">Phosphopantetheine</keyword>
<evidence type="ECO:0000256" key="4">
    <source>
        <dbReference type="ARBA" id="ARBA00016743"/>
    </source>
</evidence>
<comment type="cofactor">
    <cofactor evidence="1">
        <name>pantetheine 4'-phosphate</name>
        <dbReference type="ChEBI" id="CHEBI:47942"/>
    </cofactor>
</comment>
<dbReference type="SUPFAM" id="SSF52777">
    <property type="entry name" value="CoA-dependent acyltransferases"/>
    <property type="match status" value="2"/>
</dbReference>
<evidence type="ECO:0000256" key="5">
    <source>
        <dbReference type="ARBA" id="ARBA00022450"/>
    </source>
</evidence>
<dbReference type="InterPro" id="IPR006162">
    <property type="entry name" value="Ppantetheine_attach_site"/>
</dbReference>
<dbReference type="Proteomes" id="UP001597023">
    <property type="component" value="Unassembled WGS sequence"/>
</dbReference>
<dbReference type="PROSITE" id="PS00455">
    <property type="entry name" value="AMP_BINDING"/>
    <property type="match status" value="2"/>
</dbReference>
<keyword evidence="7" id="KW-0436">Ligase</keyword>
<dbReference type="InterPro" id="IPR023213">
    <property type="entry name" value="CAT-like_dom_sf"/>
</dbReference>
<dbReference type="Pfam" id="PF00668">
    <property type="entry name" value="Condensation"/>
    <property type="match status" value="1"/>
</dbReference>
<feature type="region of interest" description="Disordered" evidence="11">
    <location>
        <begin position="678"/>
        <end position="702"/>
    </location>
</feature>
<dbReference type="PANTHER" id="PTHR45527">
    <property type="entry name" value="NONRIBOSOMAL PEPTIDE SYNTHETASE"/>
    <property type="match status" value="1"/>
</dbReference>
<evidence type="ECO:0000256" key="7">
    <source>
        <dbReference type="ARBA" id="ARBA00022598"/>
    </source>
</evidence>
<dbReference type="InterPro" id="IPR045851">
    <property type="entry name" value="AMP-bd_C_sf"/>
</dbReference>
<dbReference type="InterPro" id="IPR020806">
    <property type="entry name" value="PKS_PP-bd"/>
</dbReference>
<dbReference type="Gene3D" id="1.10.1200.10">
    <property type="entry name" value="ACP-like"/>
    <property type="match status" value="2"/>
</dbReference>
<feature type="domain" description="Carrier" evidence="12">
    <location>
        <begin position="1665"/>
        <end position="1740"/>
    </location>
</feature>
<dbReference type="Pfam" id="PF13193">
    <property type="entry name" value="AMP-binding_C"/>
    <property type="match status" value="1"/>
</dbReference>
<evidence type="ECO:0000256" key="10">
    <source>
        <dbReference type="ARBA" id="ARBA00033440"/>
    </source>
</evidence>
<dbReference type="Gene3D" id="3.30.559.30">
    <property type="entry name" value="Nonribosomal peptide synthetase, condensation domain"/>
    <property type="match status" value="1"/>
</dbReference>
<dbReference type="Pfam" id="PF00550">
    <property type="entry name" value="PP-binding"/>
    <property type="match status" value="2"/>
</dbReference>
<feature type="domain" description="Carrier" evidence="12">
    <location>
        <begin position="600"/>
        <end position="680"/>
    </location>
</feature>
<dbReference type="InterPro" id="IPR036736">
    <property type="entry name" value="ACP-like_sf"/>
</dbReference>
<name>A0ABW2WME6_9ACTN</name>
<dbReference type="Gene3D" id="2.30.38.10">
    <property type="entry name" value="Luciferase, Domain 3"/>
    <property type="match status" value="1"/>
</dbReference>
<evidence type="ECO:0000256" key="8">
    <source>
        <dbReference type="ARBA" id="ARBA00022832"/>
    </source>
</evidence>
<dbReference type="InterPro" id="IPR025110">
    <property type="entry name" value="AMP-bd_C"/>
</dbReference>
<feature type="compositionally biased region" description="Pro residues" evidence="11">
    <location>
        <begin position="683"/>
        <end position="693"/>
    </location>
</feature>
<reference evidence="14" key="1">
    <citation type="journal article" date="2019" name="Int. J. Syst. Evol. Microbiol.">
        <title>The Global Catalogue of Microorganisms (GCM) 10K type strain sequencing project: providing services to taxonomists for standard genome sequencing and annotation.</title>
        <authorList>
            <consortium name="The Broad Institute Genomics Platform"/>
            <consortium name="The Broad Institute Genome Sequencing Center for Infectious Disease"/>
            <person name="Wu L."/>
            <person name="Ma J."/>
        </authorList>
    </citation>
    <scope>NUCLEOTIDE SEQUENCE [LARGE SCALE GENOMIC DNA]</scope>
    <source>
        <strain evidence="14">CGMCC 4.7400</strain>
    </source>
</reference>
<comment type="pathway">
    <text evidence="2">Siderophore biosynthesis; mycobactin biosynthesis.</text>
</comment>
<protein>
    <recommendedName>
        <fullName evidence="4">Phenyloxazoline synthase MbtB</fullName>
    </recommendedName>
    <alternativeName>
        <fullName evidence="10">Mycobactin synthetase protein B</fullName>
    </alternativeName>
</protein>
<dbReference type="InterPro" id="IPR040097">
    <property type="entry name" value="FAAL/FAAC"/>
</dbReference>
<dbReference type="InterPro" id="IPR009081">
    <property type="entry name" value="PP-bd_ACP"/>
</dbReference>
<dbReference type="CDD" id="cd12114">
    <property type="entry name" value="A_NRPS_TlmIV_like"/>
    <property type="match status" value="1"/>
</dbReference>
<dbReference type="PROSITE" id="PS00012">
    <property type="entry name" value="PHOSPHOPANTETHEINE"/>
    <property type="match status" value="1"/>
</dbReference>
<dbReference type="Gene3D" id="3.40.50.980">
    <property type="match status" value="2"/>
</dbReference>
<dbReference type="SMART" id="SM00823">
    <property type="entry name" value="PKS_PP"/>
    <property type="match status" value="2"/>
</dbReference>
<dbReference type="EMBL" id="JBHTEB010000001">
    <property type="protein sequence ID" value="MFD0319161.1"/>
    <property type="molecule type" value="Genomic_DNA"/>
</dbReference>
<dbReference type="InterPro" id="IPR020845">
    <property type="entry name" value="AMP-binding_CS"/>
</dbReference>
<evidence type="ECO:0000256" key="1">
    <source>
        <dbReference type="ARBA" id="ARBA00001957"/>
    </source>
</evidence>
<evidence type="ECO:0000256" key="3">
    <source>
        <dbReference type="ARBA" id="ARBA00007380"/>
    </source>
</evidence>
<dbReference type="Gene3D" id="3.30.300.30">
    <property type="match status" value="2"/>
</dbReference>
<dbReference type="InterPro" id="IPR001242">
    <property type="entry name" value="Condensation_dom"/>
</dbReference>
<dbReference type="SUPFAM" id="SSF47336">
    <property type="entry name" value="ACP-like"/>
    <property type="match status" value="2"/>
</dbReference>
<evidence type="ECO:0000256" key="9">
    <source>
        <dbReference type="ARBA" id="ARBA00023098"/>
    </source>
</evidence>
<evidence type="ECO:0000313" key="13">
    <source>
        <dbReference type="EMBL" id="MFD0319161.1"/>
    </source>
</evidence>
<dbReference type="CDD" id="cd05931">
    <property type="entry name" value="FAAL"/>
    <property type="match status" value="1"/>
</dbReference>
<dbReference type="CDD" id="cd19535">
    <property type="entry name" value="Cyc_NRPS"/>
    <property type="match status" value="1"/>
</dbReference>
<keyword evidence="6" id="KW-0597">Phosphoprotein</keyword>
<gene>
    <name evidence="13" type="ORF">ACFQZ6_34090</name>
</gene>
<keyword evidence="14" id="KW-1185">Reference proteome</keyword>
<dbReference type="InterPro" id="IPR000873">
    <property type="entry name" value="AMP-dep_synth/lig_dom"/>
</dbReference>
<organism evidence="13 14">
    <name type="scientific">Streptomyces flavalbus</name>
    <dbReference type="NCBI Taxonomy" id="2665155"/>
    <lineage>
        <taxon>Bacteria</taxon>
        <taxon>Bacillati</taxon>
        <taxon>Actinomycetota</taxon>
        <taxon>Actinomycetes</taxon>
        <taxon>Kitasatosporales</taxon>
        <taxon>Streptomycetaceae</taxon>
        <taxon>Streptomyces</taxon>
    </lineage>
</organism>
<evidence type="ECO:0000256" key="2">
    <source>
        <dbReference type="ARBA" id="ARBA00005102"/>
    </source>
</evidence>
<evidence type="ECO:0000256" key="11">
    <source>
        <dbReference type="SAM" id="MobiDB-lite"/>
    </source>
</evidence>
<dbReference type="RefSeq" id="WP_381617363.1">
    <property type="nucleotide sequence ID" value="NZ_JBHTEB010000001.1"/>
</dbReference>
<dbReference type="Gene3D" id="3.40.50.12780">
    <property type="entry name" value="N-terminal domain of ligase-like"/>
    <property type="match status" value="1"/>
</dbReference>
<keyword evidence="9" id="KW-0443">Lipid metabolism</keyword>